<name>A0A9W8E3L7_9FUNG</name>
<organism evidence="2 3">
    <name type="scientific">Dispira parvispora</name>
    <dbReference type="NCBI Taxonomy" id="1520584"/>
    <lineage>
        <taxon>Eukaryota</taxon>
        <taxon>Fungi</taxon>
        <taxon>Fungi incertae sedis</taxon>
        <taxon>Zoopagomycota</taxon>
        <taxon>Kickxellomycotina</taxon>
        <taxon>Dimargaritomycetes</taxon>
        <taxon>Dimargaritales</taxon>
        <taxon>Dimargaritaceae</taxon>
        <taxon>Dispira</taxon>
    </lineage>
</organism>
<feature type="compositionally biased region" description="Basic and acidic residues" evidence="1">
    <location>
        <begin position="162"/>
        <end position="186"/>
    </location>
</feature>
<keyword evidence="3" id="KW-1185">Reference proteome</keyword>
<feature type="region of interest" description="Disordered" evidence="1">
    <location>
        <begin position="54"/>
        <end position="114"/>
    </location>
</feature>
<sequence>SRQIHENGKRHKENVGHFLRNVDRRAKAEYQEEQATKSTLAEIEQAALQQYHQDVGYSEHSRKDQDYSLGASMALPMPTSASQQDPVPPVGSDSVQKIPLAPSLDGEDTTATPGEWQIVESSTRVVHTPQLNHVTRKRTLEHDIATGLGDSASAARQPSDSTHTKSRGDKPIDPDDLYRFQIREKQLPTQDPVVDLKNDMPNEPTIST</sequence>
<dbReference type="GO" id="GO:0003723">
    <property type="term" value="F:RNA binding"/>
    <property type="evidence" value="ECO:0007669"/>
    <property type="project" value="TreeGrafter"/>
</dbReference>
<evidence type="ECO:0008006" key="4">
    <source>
        <dbReference type="Google" id="ProtNLM"/>
    </source>
</evidence>
<dbReference type="Proteomes" id="UP001150925">
    <property type="component" value="Unassembled WGS sequence"/>
</dbReference>
<feature type="non-terminal residue" evidence="2">
    <location>
        <position position="1"/>
    </location>
</feature>
<dbReference type="OrthoDB" id="191651at2759"/>
<gene>
    <name evidence="2" type="ORF">IWQ62_006454</name>
</gene>
<proteinExistence type="predicted"/>
<evidence type="ECO:0000256" key="1">
    <source>
        <dbReference type="SAM" id="MobiDB-lite"/>
    </source>
</evidence>
<comment type="caution">
    <text evidence="2">The sequence shown here is derived from an EMBL/GenBank/DDBJ whole genome shotgun (WGS) entry which is preliminary data.</text>
</comment>
<protein>
    <recommendedName>
        <fullName evidence="4">Matrin-type domain-containing protein</fullName>
    </recommendedName>
</protein>
<dbReference type="GO" id="GO:0071011">
    <property type="term" value="C:precatalytic spliceosome"/>
    <property type="evidence" value="ECO:0007669"/>
    <property type="project" value="TreeGrafter"/>
</dbReference>
<dbReference type="PANTHER" id="PTHR13173:SF10">
    <property type="entry name" value="WW DOMAIN-BINDING PROTEIN 4"/>
    <property type="match status" value="1"/>
</dbReference>
<dbReference type="AlphaFoldDB" id="A0A9W8E3L7"/>
<dbReference type="InterPro" id="IPR040023">
    <property type="entry name" value="WBP4"/>
</dbReference>
<feature type="compositionally biased region" description="Basic and acidic residues" evidence="1">
    <location>
        <begin position="57"/>
        <end position="66"/>
    </location>
</feature>
<dbReference type="EMBL" id="JANBPY010003547">
    <property type="protein sequence ID" value="KAJ1951178.1"/>
    <property type="molecule type" value="Genomic_DNA"/>
</dbReference>
<accession>A0A9W8E3L7</accession>
<evidence type="ECO:0000313" key="3">
    <source>
        <dbReference type="Proteomes" id="UP001150925"/>
    </source>
</evidence>
<dbReference type="PANTHER" id="PTHR13173">
    <property type="entry name" value="WW DOMAIN BINDING PROTEIN 4"/>
    <property type="match status" value="1"/>
</dbReference>
<dbReference type="GO" id="GO:0000398">
    <property type="term" value="P:mRNA splicing, via spliceosome"/>
    <property type="evidence" value="ECO:0007669"/>
    <property type="project" value="InterPro"/>
</dbReference>
<feature type="non-terminal residue" evidence="2">
    <location>
        <position position="208"/>
    </location>
</feature>
<feature type="region of interest" description="Disordered" evidence="1">
    <location>
        <begin position="129"/>
        <end position="208"/>
    </location>
</feature>
<reference evidence="2" key="1">
    <citation type="submission" date="2022-07" db="EMBL/GenBank/DDBJ databases">
        <title>Phylogenomic reconstructions and comparative analyses of Kickxellomycotina fungi.</title>
        <authorList>
            <person name="Reynolds N.K."/>
            <person name="Stajich J.E."/>
            <person name="Barry K."/>
            <person name="Grigoriev I.V."/>
            <person name="Crous P."/>
            <person name="Smith M.E."/>
        </authorList>
    </citation>
    <scope>NUCLEOTIDE SEQUENCE</scope>
    <source>
        <strain evidence="2">RSA 1196</strain>
    </source>
</reference>
<evidence type="ECO:0000313" key="2">
    <source>
        <dbReference type="EMBL" id="KAJ1951178.1"/>
    </source>
</evidence>